<name>A0ABN9PMN9_9DINO</name>
<dbReference type="Proteomes" id="UP001189429">
    <property type="component" value="Unassembled WGS sequence"/>
</dbReference>
<dbReference type="EMBL" id="CAUYUJ010001118">
    <property type="protein sequence ID" value="CAK0794316.1"/>
    <property type="molecule type" value="Genomic_DNA"/>
</dbReference>
<keyword evidence="3" id="KW-1185">Reference proteome</keyword>
<accession>A0ABN9PMN9</accession>
<proteinExistence type="predicted"/>
<protein>
    <submittedName>
        <fullName evidence="2">Uncharacterized protein</fullName>
    </submittedName>
</protein>
<feature type="region of interest" description="Disordered" evidence="1">
    <location>
        <begin position="30"/>
        <end position="52"/>
    </location>
</feature>
<organism evidence="2 3">
    <name type="scientific">Prorocentrum cordatum</name>
    <dbReference type="NCBI Taxonomy" id="2364126"/>
    <lineage>
        <taxon>Eukaryota</taxon>
        <taxon>Sar</taxon>
        <taxon>Alveolata</taxon>
        <taxon>Dinophyceae</taxon>
        <taxon>Prorocentrales</taxon>
        <taxon>Prorocentraceae</taxon>
        <taxon>Prorocentrum</taxon>
    </lineage>
</organism>
<comment type="caution">
    <text evidence="2">The sequence shown here is derived from an EMBL/GenBank/DDBJ whole genome shotgun (WGS) entry which is preliminary data.</text>
</comment>
<evidence type="ECO:0000313" key="3">
    <source>
        <dbReference type="Proteomes" id="UP001189429"/>
    </source>
</evidence>
<evidence type="ECO:0000256" key="1">
    <source>
        <dbReference type="SAM" id="MobiDB-lite"/>
    </source>
</evidence>
<sequence>MGVKGKSGQFLPPNAWAAAAAILAEGGLDPGAAGEARKLKPQGSNPEGPDKKIAKVGFVDSGVSTNVQDMDMKDMMKVMMKDMQGMREIMRSSAEDVREAVAEARSAKEAANQPKAAVSTVEKDVQKLKETVVTRENFEEVLKSAGKMATEEEIAKMIEGVEFKGLIFMKFASDVGASVGINVVRDKANTSGKDSKDRIWCDLEAPIEVRVALGFLQDLRSQLIEWRFAKECVSIDRDVCAIKVNEEWADCADFQNSQELKTIKESAEDRLLKGRARTSKGPGKGSEQ</sequence>
<evidence type="ECO:0000313" key="2">
    <source>
        <dbReference type="EMBL" id="CAK0794316.1"/>
    </source>
</evidence>
<reference evidence="2" key="1">
    <citation type="submission" date="2023-10" db="EMBL/GenBank/DDBJ databases">
        <authorList>
            <person name="Chen Y."/>
            <person name="Shah S."/>
            <person name="Dougan E. K."/>
            <person name="Thang M."/>
            <person name="Chan C."/>
        </authorList>
    </citation>
    <scope>NUCLEOTIDE SEQUENCE [LARGE SCALE GENOMIC DNA]</scope>
</reference>
<gene>
    <name evidence="2" type="ORF">PCOR1329_LOCUS4366</name>
</gene>